<evidence type="ECO:0000259" key="2">
    <source>
        <dbReference type="PROSITE" id="PS50175"/>
    </source>
</evidence>
<sequence>MNVPIQKHLEQLFQKRDFFELNTQFDKVKSSLPPDKKLFYQAVIDNAFNRCEASNEKIDQFNKRFISAPDSVQRTLLHLKADNYIKLYQYQQAVDCYERLFDSYPASQDSAVREDLEGTKMLWEAIASVPAQQISINYPATVSFQKDKIGLIQLPISCEQDTCNLIFDTGANISVISESSARKLHMKIRPVNIDVASGISGQITQSSLAVADTLYLGEILITNAVFLLLPDDMLSFKQKDYHQQGIIGQPVIAQLGQITIRQSGTVEFDNDPVKNYQHNLALDGPMPIVNFRVEQDMLPFRFDTGTPSSVLYRRMIINEGTPYDLKSAGVGGNITTSAAYKLKKFKIDVAGRKVTLPEINVRTTPVGESENYYGNLGLDLLQGFKSIVINFKEMFVQVE</sequence>
<dbReference type="Proteomes" id="UP001501411">
    <property type="component" value="Unassembled WGS sequence"/>
</dbReference>
<dbReference type="PROSITE" id="PS50175">
    <property type="entry name" value="ASP_PROT_RETROV"/>
    <property type="match status" value="1"/>
</dbReference>
<dbReference type="EMBL" id="BAABIQ010000025">
    <property type="protein sequence ID" value="GAA4790369.1"/>
    <property type="molecule type" value="Genomic_DNA"/>
</dbReference>
<keyword evidence="1" id="KW-0378">Hydrolase</keyword>
<reference evidence="4" key="1">
    <citation type="journal article" date="2019" name="Int. J. Syst. Evol. Microbiol.">
        <title>The Global Catalogue of Microorganisms (GCM) 10K type strain sequencing project: providing services to taxonomists for standard genome sequencing and annotation.</title>
        <authorList>
            <consortium name="The Broad Institute Genomics Platform"/>
            <consortium name="The Broad Institute Genome Sequencing Center for Infectious Disease"/>
            <person name="Wu L."/>
            <person name="Ma J."/>
        </authorList>
    </citation>
    <scope>NUCLEOTIDE SEQUENCE [LARGE SCALE GENOMIC DNA]</scope>
    <source>
        <strain evidence="4">JCM 18200</strain>
    </source>
</reference>
<dbReference type="PROSITE" id="PS00141">
    <property type="entry name" value="ASP_PROTEASE"/>
    <property type="match status" value="1"/>
</dbReference>
<dbReference type="GO" id="GO:0006508">
    <property type="term" value="P:proteolysis"/>
    <property type="evidence" value="ECO:0007669"/>
    <property type="project" value="UniProtKB-KW"/>
</dbReference>
<protein>
    <submittedName>
        <fullName evidence="3">Aspartyl protease family protein</fullName>
    </submittedName>
</protein>
<dbReference type="InterPro" id="IPR021109">
    <property type="entry name" value="Peptidase_aspartic_dom_sf"/>
</dbReference>
<dbReference type="SUPFAM" id="SSF50630">
    <property type="entry name" value="Acid proteases"/>
    <property type="match status" value="1"/>
</dbReference>
<comment type="caution">
    <text evidence="3">The sequence shown here is derived from an EMBL/GenBank/DDBJ whole genome shotgun (WGS) entry which is preliminary data.</text>
</comment>
<accession>A0ABP9B480</accession>
<evidence type="ECO:0000313" key="3">
    <source>
        <dbReference type="EMBL" id="GAA4790369.1"/>
    </source>
</evidence>
<feature type="domain" description="Peptidase A2" evidence="2">
    <location>
        <begin position="163"/>
        <end position="251"/>
    </location>
</feature>
<dbReference type="InterPro" id="IPR034122">
    <property type="entry name" value="Retropepsin-like_bacterial"/>
</dbReference>
<evidence type="ECO:0000313" key="4">
    <source>
        <dbReference type="Proteomes" id="UP001501411"/>
    </source>
</evidence>
<gene>
    <name evidence="3" type="ORF">GCM10023231_17860</name>
</gene>
<name>A0ABP9B480_9SPHI</name>
<dbReference type="Gene3D" id="2.40.70.10">
    <property type="entry name" value="Acid Proteases"/>
    <property type="match status" value="2"/>
</dbReference>
<keyword evidence="4" id="KW-1185">Reference proteome</keyword>
<keyword evidence="3" id="KW-0645">Protease</keyword>
<proteinExistence type="predicted"/>
<evidence type="ECO:0000256" key="1">
    <source>
        <dbReference type="ARBA" id="ARBA00022801"/>
    </source>
</evidence>
<dbReference type="GO" id="GO:0008233">
    <property type="term" value="F:peptidase activity"/>
    <property type="evidence" value="ECO:0007669"/>
    <property type="project" value="UniProtKB-KW"/>
</dbReference>
<dbReference type="InterPro" id="IPR001969">
    <property type="entry name" value="Aspartic_peptidase_AS"/>
</dbReference>
<dbReference type="Pfam" id="PF13650">
    <property type="entry name" value="Asp_protease_2"/>
    <property type="match status" value="1"/>
</dbReference>
<dbReference type="InterPro" id="IPR001995">
    <property type="entry name" value="Peptidase_A2_cat"/>
</dbReference>
<organism evidence="3 4">
    <name type="scientific">Olivibacter ginsenosidimutans</name>
    <dbReference type="NCBI Taxonomy" id="1176537"/>
    <lineage>
        <taxon>Bacteria</taxon>
        <taxon>Pseudomonadati</taxon>
        <taxon>Bacteroidota</taxon>
        <taxon>Sphingobacteriia</taxon>
        <taxon>Sphingobacteriales</taxon>
        <taxon>Sphingobacteriaceae</taxon>
        <taxon>Olivibacter</taxon>
    </lineage>
</organism>
<dbReference type="CDD" id="cd05483">
    <property type="entry name" value="retropepsin_like_bacteria"/>
    <property type="match status" value="1"/>
</dbReference>